<dbReference type="PANTHER" id="PTHR10357">
    <property type="entry name" value="ALPHA-AMYLASE FAMILY MEMBER"/>
    <property type="match status" value="1"/>
</dbReference>
<sequence>MKKIYLLILLFFLSITAFCQVTINPNPFEVDESITITLNINSTATDCNGFNNPSKVYIHSGVGDASNPWIHVVGNWGQDDGVGEMTNQGGGIWTITFVPQTYYGLNASQAANVVRMGMVFRSADGSQELKASGCQDFFFDVGTFQVSLTSPTDETTILTSGSDLSITATNIGGSANYTLSANGNVIDSQLFTSNYSFTDTNVTENKNYELVATLDGTTITRTFSVLIDPGSNIGIMPTTYQDGITYIDDNTAVLVLYATGKDFVYLAGSFNNWQPDASYAMKKDPTRNNKFWIELTGLTPGQIETYQYWVADKTPIANSPTLVKTADPYSTLVLSPFDDPYIPATTYPNLPAYPTGQEREVTVLQTGQTPYNWQVTNFNKPKKEDLIIYEVLIRDFDADRNYQDLIDRIDYFKNLNINAIELMPVMEYEGNESWGYNTSFHMALDKFYGTEDKLKEFVDVCHQNGIAVILDVALNHAFGRSPMVRMWMDDPDGDGWGEPSSDNPYFNQVAQHSYSVGSDFDHSNPRTKDYVKRVVKHWIEEFNIDGFRWDLTKGFTQSCENNEGCTNQYQQDRVDVLKEYADYSWSLDPDHYVIFEHLGSENEEKEWANYRYDEGKGVMMWGKMTDPYNELTMGQNGNKNINGIGHNSRTSFNGPRVVGYPESHDEERLMFKNLAYGNTTNGSHNVQDLNTALSRMSALAAVSVMVPGPKMIWHFGELGMENSIFTCNNGTVNLPGGSDGDCKLDTKPQPQWANNWISDALRGQIYSDWSRLHALKINEPVFEGEYTMTSGDYTPRIDIFDTNIPSTELRNVIILANFDVNTQNVNTNFPAGVTTTWYDLMDPTGNTTVANSTTSLSIAAGQFRILGNKPAAALSIDDHELLGFNIYPNPSHTSFSVNLNVSNIEVYDLTGKKVKAFYGDFTKEDTFDISTLNTGIYIVKVENNNKQTMTTKLIKL</sequence>
<dbReference type="EMBL" id="JBHLTQ010000001">
    <property type="protein sequence ID" value="MFC0603084.1"/>
    <property type="molecule type" value="Genomic_DNA"/>
</dbReference>
<dbReference type="CDD" id="cd11350">
    <property type="entry name" value="AmyAc_4"/>
    <property type="match status" value="1"/>
</dbReference>
<dbReference type="NCBIfam" id="TIGR04183">
    <property type="entry name" value="Por_Secre_tail"/>
    <property type="match status" value="1"/>
</dbReference>
<evidence type="ECO:0000259" key="3">
    <source>
        <dbReference type="SMART" id="SM00642"/>
    </source>
</evidence>
<name>A0ABV6Q477_9FLAO</name>
<reference evidence="4 5" key="1">
    <citation type="submission" date="2024-09" db="EMBL/GenBank/DDBJ databases">
        <authorList>
            <person name="Sun Q."/>
            <person name="Mori K."/>
        </authorList>
    </citation>
    <scope>NUCLEOTIDE SEQUENCE [LARGE SCALE GENOMIC DNA]</scope>
    <source>
        <strain evidence="4 5">NCAIM B.02481</strain>
    </source>
</reference>
<gene>
    <name evidence="4" type="ORF">ACFFGA_00835</name>
</gene>
<keyword evidence="4" id="KW-0378">Hydrolase</keyword>
<evidence type="ECO:0000313" key="5">
    <source>
        <dbReference type="Proteomes" id="UP001589832"/>
    </source>
</evidence>
<dbReference type="SUPFAM" id="SSF81296">
    <property type="entry name" value="E set domains"/>
    <property type="match status" value="1"/>
</dbReference>
<dbReference type="SUPFAM" id="SSF51445">
    <property type="entry name" value="(Trans)glycosidases"/>
    <property type="match status" value="1"/>
</dbReference>
<dbReference type="InterPro" id="IPR014756">
    <property type="entry name" value="Ig_E-set"/>
</dbReference>
<proteinExistence type="predicted"/>
<dbReference type="InterPro" id="IPR017853">
    <property type="entry name" value="GH"/>
</dbReference>
<comment type="caution">
    <text evidence="4">The sequence shown here is derived from an EMBL/GenBank/DDBJ whole genome shotgun (WGS) entry which is preliminary data.</text>
</comment>
<feature type="chain" id="PRO_5046240833" evidence="2">
    <location>
        <begin position="20"/>
        <end position="956"/>
    </location>
</feature>
<evidence type="ECO:0000313" key="4">
    <source>
        <dbReference type="EMBL" id="MFC0603084.1"/>
    </source>
</evidence>
<dbReference type="RefSeq" id="WP_386058276.1">
    <property type="nucleotide sequence ID" value="NZ_JBHLTQ010000001.1"/>
</dbReference>
<dbReference type="GO" id="GO:0016787">
    <property type="term" value="F:hydrolase activity"/>
    <property type="evidence" value="ECO:0007669"/>
    <property type="project" value="UniProtKB-KW"/>
</dbReference>
<feature type="domain" description="Glycosyl hydrolase family 13 catalytic" evidence="3">
    <location>
        <begin position="390"/>
        <end position="773"/>
    </location>
</feature>
<dbReference type="SMART" id="SM00642">
    <property type="entry name" value="Aamy"/>
    <property type="match status" value="1"/>
</dbReference>
<evidence type="ECO:0000256" key="2">
    <source>
        <dbReference type="SAM" id="SignalP"/>
    </source>
</evidence>
<dbReference type="Proteomes" id="UP001589832">
    <property type="component" value="Unassembled WGS sequence"/>
</dbReference>
<dbReference type="Pfam" id="PF00128">
    <property type="entry name" value="Alpha-amylase"/>
    <property type="match status" value="2"/>
</dbReference>
<dbReference type="Gene3D" id="2.60.40.10">
    <property type="entry name" value="Immunoglobulins"/>
    <property type="match status" value="1"/>
</dbReference>
<dbReference type="Gene3D" id="3.20.20.80">
    <property type="entry name" value="Glycosidases"/>
    <property type="match status" value="1"/>
</dbReference>
<protein>
    <submittedName>
        <fullName evidence="4">Alpha-amylase family glycosyl hydrolase</fullName>
    </submittedName>
</protein>
<organism evidence="4 5">
    <name type="scientific">Winogradskyella pulchriflava</name>
    <dbReference type="NCBI Taxonomy" id="1110688"/>
    <lineage>
        <taxon>Bacteria</taxon>
        <taxon>Pseudomonadati</taxon>
        <taxon>Bacteroidota</taxon>
        <taxon>Flavobacteriia</taxon>
        <taxon>Flavobacteriales</taxon>
        <taxon>Flavobacteriaceae</taxon>
        <taxon>Winogradskyella</taxon>
    </lineage>
</organism>
<dbReference type="InterPro" id="IPR026444">
    <property type="entry name" value="Secre_tail"/>
</dbReference>
<dbReference type="PANTHER" id="PTHR10357:SF179">
    <property type="entry name" value="NEUTRAL AND BASIC AMINO ACID TRANSPORT PROTEIN RBAT"/>
    <property type="match status" value="1"/>
</dbReference>
<keyword evidence="1 2" id="KW-0732">Signal</keyword>
<feature type="signal peptide" evidence="2">
    <location>
        <begin position="1"/>
        <end position="19"/>
    </location>
</feature>
<dbReference type="InterPro" id="IPR006047">
    <property type="entry name" value="GH13_cat_dom"/>
</dbReference>
<dbReference type="InterPro" id="IPR013783">
    <property type="entry name" value="Ig-like_fold"/>
</dbReference>
<evidence type="ECO:0000256" key="1">
    <source>
        <dbReference type="ARBA" id="ARBA00022729"/>
    </source>
</evidence>
<keyword evidence="5" id="KW-1185">Reference proteome</keyword>
<accession>A0ABV6Q477</accession>
<dbReference type="Pfam" id="PF18962">
    <property type="entry name" value="Por_Secre_tail"/>
    <property type="match status" value="1"/>
</dbReference>